<accession>A0ABV5PDG5</accession>
<name>A0ABV5PDG5_STRCM</name>
<feature type="transmembrane region" description="Helical" evidence="1">
    <location>
        <begin position="235"/>
        <end position="255"/>
    </location>
</feature>
<evidence type="ECO:0000313" key="3">
    <source>
        <dbReference type="Proteomes" id="UP001589718"/>
    </source>
</evidence>
<keyword evidence="3" id="KW-1185">Reference proteome</keyword>
<dbReference type="EMBL" id="JBHMCR010000007">
    <property type="protein sequence ID" value="MFB9521247.1"/>
    <property type="molecule type" value="Genomic_DNA"/>
</dbReference>
<reference evidence="2 3" key="1">
    <citation type="submission" date="2024-09" db="EMBL/GenBank/DDBJ databases">
        <authorList>
            <person name="Sun Q."/>
            <person name="Mori K."/>
        </authorList>
    </citation>
    <scope>NUCLEOTIDE SEQUENCE [LARGE SCALE GENOMIC DNA]</scope>
    <source>
        <strain evidence="2 3">JCM 4362</strain>
    </source>
</reference>
<sequence>MSTLRLILRTWWRHRRTGSATRRLLERHLAVALLLGVLGTASMLLSYERADQSSAQLRTASVSAVRQLAAIRLSLLRAHEEVRYTKEKGLSGVVGTGEPHRTAFSSADQTLTELRSVQVDGERGRALLSIVNGLMTVYRESVTDAAVRYEGASPMWEQKFGEASSVLWRARVGLIPRLDALQRDQLDRIRTGTELGPLQIAGWTVAEVALTGLALTILSALRVLRRRCGRRYDGWLVAALLLAVALAVLPLWATAVTQNRVDGSRAELARHVTRAGDDTRPVAVRQQEQAQPAPDMDLASGHWRPEVFPAFVMGGILVCVLPVVGCARRLNADYWRASS</sequence>
<keyword evidence="1" id="KW-0812">Transmembrane</keyword>
<protein>
    <recommendedName>
        <fullName evidence="4">Integral membrane protein</fullName>
    </recommendedName>
</protein>
<proteinExistence type="predicted"/>
<organism evidence="2 3">
    <name type="scientific">Streptomyces cremeus</name>
    <dbReference type="NCBI Taxonomy" id="66881"/>
    <lineage>
        <taxon>Bacteria</taxon>
        <taxon>Bacillati</taxon>
        <taxon>Actinomycetota</taxon>
        <taxon>Actinomycetes</taxon>
        <taxon>Kitasatosporales</taxon>
        <taxon>Streptomycetaceae</taxon>
        <taxon>Streptomyces</taxon>
    </lineage>
</organism>
<dbReference type="Proteomes" id="UP001589718">
    <property type="component" value="Unassembled WGS sequence"/>
</dbReference>
<feature type="transmembrane region" description="Helical" evidence="1">
    <location>
        <begin position="200"/>
        <end position="223"/>
    </location>
</feature>
<gene>
    <name evidence="2" type="ORF">ACFFTU_14955</name>
</gene>
<evidence type="ECO:0008006" key="4">
    <source>
        <dbReference type="Google" id="ProtNLM"/>
    </source>
</evidence>
<comment type="caution">
    <text evidence="2">The sequence shown here is derived from an EMBL/GenBank/DDBJ whole genome shotgun (WGS) entry which is preliminary data.</text>
</comment>
<feature type="transmembrane region" description="Helical" evidence="1">
    <location>
        <begin position="307"/>
        <end position="327"/>
    </location>
</feature>
<evidence type="ECO:0000256" key="1">
    <source>
        <dbReference type="SAM" id="Phobius"/>
    </source>
</evidence>
<evidence type="ECO:0000313" key="2">
    <source>
        <dbReference type="EMBL" id="MFB9521247.1"/>
    </source>
</evidence>
<keyword evidence="1" id="KW-0472">Membrane</keyword>
<keyword evidence="1" id="KW-1133">Transmembrane helix</keyword>
<dbReference type="RefSeq" id="WP_345228194.1">
    <property type="nucleotide sequence ID" value="NZ_BAAAXE010000015.1"/>
</dbReference>